<keyword evidence="2" id="KW-1185">Reference proteome</keyword>
<protein>
    <submittedName>
        <fullName evidence="1">Uncharacterized protein</fullName>
    </submittedName>
</protein>
<dbReference type="InParanoid" id="A0A3Q7EWH8"/>
<name>A0A3Q7EWH8_SOLLC</name>
<evidence type="ECO:0000313" key="2">
    <source>
        <dbReference type="Proteomes" id="UP000004994"/>
    </source>
</evidence>
<proteinExistence type="predicted"/>
<dbReference type="Gramene" id="Solyc01g112305.1.1">
    <property type="protein sequence ID" value="Solyc01g112305.1.1"/>
    <property type="gene ID" value="Solyc01g112305.1"/>
</dbReference>
<reference evidence="1" key="1">
    <citation type="journal article" date="2012" name="Nature">
        <title>The tomato genome sequence provides insights into fleshy fruit evolution.</title>
        <authorList>
            <consortium name="Tomato Genome Consortium"/>
        </authorList>
    </citation>
    <scope>NUCLEOTIDE SEQUENCE [LARGE SCALE GENOMIC DNA]</scope>
    <source>
        <strain evidence="1">cv. Heinz 1706</strain>
    </source>
</reference>
<evidence type="ECO:0000313" key="1">
    <source>
        <dbReference type="EnsemblPlants" id="Solyc01g112305.1.1"/>
    </source>
</evidence>
<organism evidence="1">
    <name type="scientific">Solanum lycopersicum</name>
    <name type="common">Tomato</name>
    <name type="synonym">Lycopersicon esculentum</name>
    <dbReference type="NCBI Taxonomy" id="4081"/>
    <lineage>
        <taxon>Eukaryota</taxon>
        <taxon>Viridiplantae</taxon>
        <taxon>Streptophyta</taxon>
        <taxon>Embryophyta</taxon>
        <taxon>Tracheophyta</taxon>
        <taxon>Spermatophyta</taxon>
        <taxon>Magnoliopsida</taxon>
        <taxon>eudicotyledons</taxon>
        <taxon>Gunneridae</taxon>
        <taxon>Pentapetalae</taxon>
        <taxon>asterids</taxon>
        <taxon>lamiids</taxon>
        <taxon>Solanales</taxon>
        <taxon>Solanaceae</taxon>
        <taxon>Solanoideae</taxon>
        <taxon>Solaneae</taxon>
        <taxon>Solanum</taxon>
        <taxon>Solanum subgen. Lycopersicon</taxon>
    </lineage>
</organism>
<sequence>MINFLHSILSLLYHDIRANKSLLTTIKGIGSNQVDLISMLVSETPFSIEGLQRRPYNQVAGFTAEAEEFDE</sequence>
<dbReference type="Proteomes" id="UP000004994">
    <property type="component" value="Chromosome 1"/>
</dbReference>
<dbReference type="AlphaFoldDB" id="A0A3Q7EWH8"/>
<dbReference type="EnsemblPlants" id="Solyc01g112305.1.1">
    <property type="protein sequence ID" value="Solyc01g112305.1.1"/>
    <property type="gene ID" value="Solyc01g112305.1"/>
</dbReference>
<accession>A0A3Q7EWH8</accession>
<reference evidence="1" key="2">
    <citation type="submission" date="2019-01" db="UniProtKB">
        <authorList>
            <consortium name="EnsemblPlants"/>
        </authorList>
    </citation>
    <scope>IDENTIFICATION</scope>
    <source>
        <strain evidence="1">cv. Heinz 1706</strain>
    </source>
</reference>